<evidence type="ECO:0000256" key="1">
    <source>
        <dbReference type="SAM" id="Phobius"/>
    </source>
</evidence>
<accession>A0A1G9WJZ0</accession>
<dbReference type="STRING" id="144026.SAMN04488568_12539"/>
<keyword evidence="4" id="KW-1185">Reference proteome</keyword>
<organism evidence="3 4">
    <name type="scientific">Maricaulis salignorans</name>
    <dbReference type="NCBI Taxonomy" id="144026"/>
    <lineage>
        <taxon>Bacteria</taxon>
        <taxon>Pseudomonadati</taxon>
        <taxon>Pseudomonadota</taxon>
        <taxon>Alphaproteobacteria</taxon>
        <taxon>Maricaulales</taxon>
        <taxon>Maricaulaceae</taxon>
        <taxon>Maricaulis</taxon>
    </lineage>
</organism>
<dbReference type="Pfam" id="PF05901">
    <property type="entry name" value="Excalibur"/>
    <property type="match status" value="1"/>
</dbReference>
<feature type="transmembrane region" description="Helical" evidence="1">
    <location>
        <begin position="128"/>
        <end position="150"/>
    </location>
</feature>
<dbReference type="InterPro" id="IPR008613">
    <property type="entry name" value="Excalibur_Ca-bd_domain"/>
</dbReference>
<gene>
    <name evidence="3" type="ORF">SAMN04488568_12539</name>
</gene>
<reference evidence="3 4" key="1">
    <citation type="submission" date="2016-10" db="EMBL/GenBank/DDBJ databases">
        <authorList>
            <person name="de Groot N.N."/>
        </authorList>
    </citation>
    <scope>NUCLEOTIDE SEQUENCE [LARGE SCALE GENOMIC DNA]</scope>
    <source>
        <strain evidence="3 4">DSM 16077</strain>
    </source>
</reference>
<keyword evidence="1" id="KW-0812">Transmembrane</keyword>
<evidence type="ECO:0000259" key="2">
    <source>
        <dbReference type="SMART" id="SM00894"/>
    </source>
</evidence>
<name>A0A1G9WJZ0_9PROT</name>
<dbReference type="Proteomes" id="UP000199759">
    <property type="component" value="Unassembled WGS sequence"/>
</dbReference>
<proteinExistence type="predicted"/>
<dbReference type="AlphaFoldDB" id="A0A1G9WJZ0"/>
<keyword evidence="1" id="KW-0472">Membrane</keyword>
<feature type="non-terminal residue" evidence="3">
    <location>
        <position position="1"/>
    </location>
</feature>
<feature type="domain" description="Excalibur calcium-binding" evidence="2">
    <location>
        <begin position="167"/>
        <end position="203"/>
    </location>
</feature>
<evidence type="ECO:0000313" key="4">
    <source>
        <dbReference type="Proteomes" id="UP000199759"/>
    </source>
</evidence>
<dbReference type="EMBL" id="FNHG01000025">
    <property type="protein sequence ID" value="SDM84844.1"/>
    <property type="molecule type" value="Genomic_DNA"/>
</dbReference>
<sequence>YLSGLETAVETPRENCTCGTSRMSRYLHYRLPAFAGVPHPPIPGRSLIPPAASRVEIFVQPVRAQDFVNGTAPPLRSRQAAAAVHPAWPRVKQEADLRPDRDRHATRLRNRLRAVSTRAMRRQRVDHIIRVWGLRLVVIGAVLGLAWFTVASLSPWPVPTTLRHLAASKDCDTARAMELAPARRGEPGYWSWLDADHDGMACERWPALAGGRTGQG</sequence>
<evidence type="ECO:0000313" key="3">
    <source>
        <dbReference type="EMBL" id="SDM84844.1"/>
    </source>
</evidence>
<dbReference type="SMART" id="SM00894">
    <property type="entry name" value="Excalibur"/>
    <property type="match status" value="1"/>
</dbReference>
<protein>
    <submittedName>
        <fullName evidence="3">Excalibur calcium-binding domain-containing protein</fullName>
    </submittedName>
</protein>
<keyword evidence="1" id="KW-1133">Transmembrane helix</keyword>